<accession>A0AB39J6M6</accession>
<evidence type="ECO:0000313" key="1">
    <source>
        <dbReference type="EMBL" id="XDO01956.1"/>
    </source>
</evidence>
<organism evidence="1">
    <name type="scientific">Florenciella sp. virus SA2</name>
    <dbReference type="NCBI Taxonomy" id="3240092"/>
    <lineage>
        <taxon>Viruses</taxon>
    </lineage>
</organism>
<dbReference type="EMBL" id="PP542043">
    <property type="protein sequence ID" value="XDO01956.1"/>
    <property type="molecule type" value="Genomic_DNA"/>
</dbReference>
<protein>
    <submittedName>
        <fullName evidence="1">Uncharacterized protein</fullName>
    </submittedName>
</protein>
<gene>
    <name evidence="1" type="ORF">FloV-SA2_00137</name>
</gene>
<sequence>MTNKINIFSPNLTNKELNKILFIYNAIEDGWSVKKRKKKYIFTKHKNKENYIYTDDYLKNFVTKYFNIK</sequence>
<proteinExistence type="predicted"/>
<reference evidence="1" key="1">
    <citation type="submission" date="2024-03" db="EMBL/GenBank/DDBJ databases">
        <title>Eukaryotic viruses encode the ribosomal protein eL40.</title>
        <authorList>
            <person name="Thomy J."/>
            <person name="Schvarcz C.R."/>
            <person name="McBeain K.A."/>
            <person name="Edwards K.F."/>
            <person name="Steward G.F."/>
        </authorList>
    </citation>
    <scope>NUCLEOTIDE SEQUENCE</scope>
    <source>
        <strain evidence="1">FloV-SA2</strain>
    </source>
</reference>
<name>A0AB39J6M6_9VIRU</name>